<organism evidence="2 3">
    <name type="scientific">Austropuccinia psidii MF-1</name>
    <dbReference type="NCBI Taxonomy" id="1389203"/>
    <lineage>
        <taxon>Eukaryota</taxon>
        <taxon>Fungi</taxon>
        <taxon>Dikarya</taxon>
        <taxon>Basidiomycota</taxon>
        <taxon>Pucciniomycotina</taxon>
        <taxon>Pucciniomycetes</taxon>
        <taxon>Pucciniales</taxon>
        <taxon>Sphaerophragmiaceae</taxon>
        <taxon>Austropuccinia</taxon>
    </lineage>
</organism>
<accession>A0A9Q3H469</accession>
<proteinExistence type="predicted"/>
<dbReference type="EMBL" id="AVOT02010019">
    <property type="protein sequence ID" value="MBW0489324.1"/>
    <property type="molecule type" value="Genomic_DNA"/>
</dbReference>
<feature type="compositionally biased region" description="Polar residues" evidence="1">
    <location>
        <begin position="67"/>
        <end position="77"/>
    </location>
</feature>
<feature type="region of interest" description="Disordered" evidence="1">
    <location>
        <begin position="35"/>
        <end position="54"/>
    </location>
</feature>
<evidence type="ECO:0000313" key="3">
    <source>
        <dbReference type="Proteomes" id="UP000765509"/>
    </source>
</evidence>
<feature type="region of interest" description="Disordered" evidence="1">
    <location>
        <begin position="62"/>
        <end position="102"/>
    </location>
</feature>
<name>A0A9Q3H469_9BASI</name>
<dbReference type="AlphaFoldDB" id="A0A9Q3H469"/>
<evidence type="ECO:0000313" key="2">
    <source>
        <dbReference type="EMBL" id="MBW0489324.1"/>
    </source>
</evidence>
<evidence type="ECO:0000256" key="1">
    <source>
        <dbReference type="SAM" id="MobiDB-lite"/>
    </source>
</evidence>
<sequence>MDQFWGPIATGGRSIYSISEVPFSRFNNQFFVETIRQTSDSPTDPDAEGSDELDGKEVEVLNPLAGHSSSSSRTQTPAKKGHSQVIPSAPRNFQPILSTVSA</sequence>
<reference evidence="2" key="1">
    <citation type="submission" date="2021-03" db="EMBL/GenBank/DDBJ databases">
        <title>Draft genome sequence of rust myrtle Austropuccinia psidii MF-1, a brazilian biotype.</title>
        <authorList>
            <person name="Quecine M.C."/>
            <person name="Pachon D.M.R."/>
            <person name="Bonatelli M.L."/>
            <person name="Correr F.H."/>
            <person name="Franceschini L.M."/>
            <person name="Leite T.F."/>
            <person name="Margarido G.R.A."/>
            <person name="Almeida C.A."/>
            <person name="Ferrarezi J.A."/>
            <person name="Labate C.A."/>
        </authorList>
    </citation>
    <scope>NUCLEOTIDE SEQUENCE</scope>
    <source>
        <strain evidence="2">MF-1</strain>
    </source>
</reference>
<dbReference type="Proteomes" id="UP000765509">
    <property type="component" value="Unassembled WGS sequence"/>
</dbReference>
<protein>
    <submittedName>
        <fullName evidence="2">Uncharacterized protein</fullName>
    </submittedName>
</protein>
<feature type="compositionally biased region" description="Acidic residues" evidence="1">
    <location>
        <begin position="43"/>
        <end position="52"/>
    </location>
</feature>
<keyword evidence="3" id="KW-1185">Reference proteome</keyword>
<comment type="caution">
    <text evidence="2">The sequence shown here is derived from an EMBL/GenBank/DDBJ whole genome shotgun (WGS) entry which is preliminary data.</text>
</comment>
<gene>
    <name evidence="2" type="ORF">O181_029039</name>
</gene>